<accession>A0ABM9PDH0</accession>
<reference evidence="1 2" key="1">
    <citation type="submission" date="2024-05" db="EMBL/GenBank/DDBJ databases">
        <authorList>
            <person name="Duchaud E."/>
        </authorList>
    </citation>
    <scope>NUCLEOTIDE SEQUENCE [LARGE SCALE GENOMIC DNA]</scope>
    <source>
        <strain evidence="1">Ena-SAMPLE-TAB-13-05-2024-13:56:06:370-140308</strain>
    </source>
</reference>
<keyword evidence="1" id="KW-0449">Lipoprotein</keyword>
<dbReference type="RefSeq" id="WP_348717789.1">
    <property type="nucleotide sequence ID" value="NZ_CAXJIO010000013.1"/>
</dbReference>
<gene>
    <name evidence="1" type="ORF">T190423A01A_40182</name>
</gene>
<protein>
    <submittedName>
        <fullName evidence="1">Lipoprotein</fullName>
    </submittedName>
</protein>
<dbReference type="EMBL" id="CAXJIO010000013">
    <property type="protein sequence ID" value="CAL2103589.1"/>
    <property type="molecule type" value="Genomic_DNA"/>
</dbReference>
<sequence length="256" mass="29252">MKVFVRFLSVLLVFSAMSCKGQKNTDSEKINKKEAHIDKAAVKIKSLSEFILQEDENIDYRIVKSLILEDKKVLSKKSVNTKETSVLFEKSLLKRIIPFWEGTKWSFEGHTAQPRKGEIACGYFVSTTLQHIGVNINRYKLAQQSPEHEAKILALDTSVINVAESSKEKNIELIRKRLPQGIHFIGFDQSHVGFILKREGQLYLIHSNYLDGKVGIENIENSAVFSSYLKFHLVELSTNESLLVKWLKGEEIKIEI</sequence>
<dbReference type="PROSITE" id="PS51257">
    <property type="entry name" value="PROKAR_LIPOPROTEIN"/>
    <property type="match status" value="1"/>
</dbReference>
<organism evidence="1 2">
    <name type="scientific">Tenacibaculum polynesiense</name>
    <dbReference type="NCBI Taxonomy" id="3137857"/>
    <lineage>
        <taxon>Bacteria</taxon>
        <taxon>Pseudomonadati</taxon>
        <taxon>Bacteroidota</taxon>
        <taxon>Flavobacteriia</taxon>
        <taxon>Flavobacteriales</taxon>
        <taxon>Flavobacteriaceae</taxon>
        <taxon>Tenacibaculum</taxon>
    </lineage>
</organism>
<evidence type="ECO:0000313" key="1">
    <source>
        <dbReference type="EMBL" id="CAL2103589.1"/>
    </source>
</evidence>
<comment type="caution">
    <text evidence="1">The sequence shown here is derived from an EMBL/GenBank/DDBJ whole genome shotgun (WGS) entry which is preliminary data.</text>
</comment>
<keyword evidence="2" id="KW-1185">Reference proteome</keyword>
<evidence type="ECO:0000313" key="2">
    <source>
        <dbReference type="Proteomes" id="UP001497527"/>
    </source>
</evidence>
<name>A0ABM9PDH0_9FLAO</name>
<dbReference type="Proteomes" id="UP001497527">
    <property type="component" value="Unassembled WGS sequence"/>
</dbReference>
<proteinExistence type="predicted"/>